<evidence type="ECO:0000259" key="4">
    <source>
        <dbReference type="Pfam" id="PF16177"/>
    </source>
</evidence>
<dbReference type="EMBL" id="JAAAUY010000511">
    <property type="protein sequence ID" value="KAF9329041.1"/>
    <property type="molecule type" value="Genomic_DNA"/>
</dbReference>
<evidence type="ECO:0000259" key="2">
    <source>
        <dbReference type="Pfam" id="PF00501"/>
    </source>
</evidence>
<evidence type="ECO:0000313" key="5">
    <source>
        <dbReference type="EMBL" id="KAF9329041.1"/>
    </source>
</evidence>
<dbReference type="AlphaFoldDB" id="A0A9P5SKJ4"/>
<sequence length="620" mass="67678">MDNHQQIQVQQESLKYPEQYWGKFAADLHWDKPFSSVLTKPAGPGQQHVWFKDGMLNTCYNAVDRHVLNGRGKQVAIYYDSPLNNNEKQKITYQELLEQVQTVAGVIASHGVKKGDMVLIYMPMVPEALISMLACARLGVTHSVVFGGFAPLEVQKRISDCKPKLIIGGSCGIEVNKIVPYKEMLDKAIDMGAHKPAHRIIFQREAGRVALDPARGDLDWNDECQRIRLAGKQFKNCVPVESQHPLYILYTSGTTGLPKGVVRDNGGHATQTLATMRNLFGAHPGETVFCASDVGWVVGHSFICYGPLLLGCSTVLYEGKPIGTPDAGAFFRILEEYKVSTWYTAPTALRAIRRVDPEAKLSAGYDLHHLRGLYLAGERSDTGTIAHFRKVIGGKPVVDNYWSTESGSPITGACQGLVDVHGARVEPIAIRLGAAGMPMPGYDIRVLAEPEETGGAIKELGPSVFGNIVVAGHRLSTGSVEQILAEHPAISECCVVPLSDKLKGQIPVGLVVLKFGVTASEQEIVKETAAMVRRDLGAIANYNQTYIIRRLPKTRSGKILRRTIRDIIAGKSLENKQLVVPATIEDAMVLDELEKTMTRLGLVGNDGEAGKVDDTVKAKL</sequence>
<dbReference type="Pfam" id="PF16177">
    <property type="entry name" value="ACAS_N"/>
    <property type="match status" value="1"/>
</dbReference>
<feature type="domain" description="AMP-dependent synthetase/ligase" evidence="2">
    <location>
        <begin position="71"/>
        <end position="477"/>
    </location>
</feature>
<name>A0A9P5SKJ4_9FUNG</name>
<dbReference type="PANTHER" id="PTHR43347:SF3">
    <property type="entry name" value="ACYL-COA SYNTHETASE SHORT-CHAIN FAMILY MEMBER 3, MITOCHONDRIAL"/>
    <property type="match status" value="1"/>
</dbReference>
<dbReference type="Gene3D" id="3.40.50.12780">
    <property type="entry name" value="N-terminal domain of ligase-like"/>
    <property type="match status" value="1"/>
</dbReference>
<dbReference type="InterPro" id="IPR020845">
    <property type="entry name" value="AMP-binding_CS"/>
</dbReference>
<proteinExistence type="inferred from homology"/>
<dbReference type="InterPro" id="IPR025110">
    <property type="entry name" value="AMP-bd_C"/>
</dbReference>
<comment type="caution">
    <text evidence="5">The sequence shown here is derived from an EMBL/GenBank/DDBJ whole genome shotgun (WGS) entry which is preliminary data.</text>
</comment>
<dbReference type="PANTHER" id="PTHR43347">
    <property type="entry name" value="ACYL-COA SYNTHETASE"/>
    <property type="match status" value="1"/>
</dbReference>
<dbReference type="GO" id="GO:0050218">
    <property type="term" value="F:propionate-CoA ligase activity"/>
    <property type="evidence" value="ECO:0007669"/>
    <property type="project" value="TreeGrafter"/>
</dbReference>
<organism evidence="5 6">
    <name type="scientific">Podila minutissima</name>
    <dbReference type="NCBI Taxonomy" id="64525"/>
    <lineage>
        <taxon>Eukaryota</taxon>
        <taxon>Fungi</taxon>
        <taxon>Fungi incertae sedis</taxon>
        <taxon>Mucoromycota</taxon>
        <taxon>Mortierellomycotina</taxon>
        <taxon>Mortierellomycetes</taxon>
        <taxon>Mortierellales</taxon>
        <taxon>Mortierellaceae</taxon>
        <taxon>Podila</taxon>
    </lineage>
</organism>
<evidence type="ECO:0000259" key="3">
    <source>
        <dbReference type="Pfam" id="PF13193"/>
    </source>
</evidence>
<dbReference type="Pfam" id="PF13193">
    <property type="entry name" value="AMP-binding_C"/>
    <property type="match status" value="1"/>
</dbReference>
<dbReference type="Gene3D" id="3.30.300.30">
    <property type="match status" value="1"/>
</dbReference>
<gene>
    <name evidence="5" type="ORF">BG006_007886</name>
</gene>
<dbReference type="InterPro" id="IPR045851">
    <property type="entry name" value="AMP-bd_C_sf"/>
</dbReference>
<dbReference type="Proteomes" id="UP000696485">
    <property type="component" value="Unassembled WGS sequence"/>
</dbReference>
<dbReference type="InterPro" id="IPR032387">
    <property type="entry name" value="ACAS_N"/>
</dbReference>
<dbReference type="InterPro" id="IPR000873">
    <property type="entry name" value="AMP-dep_synth/lig_dom"/>
</dbReference>
<feature type="domain" description="AMP-binding enzyme C-terminal" evidence="3">
    <location>
        <begin position="480"/>
        <end position="558"/>
    </location>
</feature>
<reference evidence="5" key="1">
    <citation type="journal article" date="2020" name="Fungal Divers.">
        <title>Resolving the Mortierellaceae phylogeny through synthesis of multi-gene phylogenetics and phylogenomics.</title>
        <authorList>
            <person name="Vandepol N."/>
            <person name="Liber J."/>
            <person name="Desiro A."/>
            <person name="Na H."/>
            <person name="Kennedy M."/>
            <person name="Barry K."/>
            <person name="Grigoriev I.V."/>
            <person name="Miller A.N."/>
            <person name="O'Donnell K."/>
            <person name="Stajich J.E."/>
            <person name="Bonito G."/>
        </authorList>
    </citation>
    <scope>NUCLEOTIDE SEQUENCE</scope>
    <source>
        <strain evidence="5">NVP1</strain>
    </source>
</reference>
<protein>
    <submittedName>
        <fullName evidence="5">Uncharacterized protein</fullName>
    </submittedName>
</protein>
<feature type="domain" description="Acetyl-coenzyme A synthetase N-terminal" evidence="4">
    <location>
        <begin position="9"/>
        <end position="62"/>
    </location>
</feature>
<accession>A0A9P5SKJ4</accession>
<dbReference type="PROSITE" id="PS00455">
    <property type="entry name" value="AMP_BINDING"/>
    <property type="match status" value="1"/>
</dbReference>
<keyword evidence="6" id="KW-1185">Reference proteome</keyword>
<evidence type="ECO:0000256" key="1">
    <source>
        <dbReference type="ARBA" id="ARBA00006432"/>
    </source>
</evidence>
<dbReference type="InterPro" id="IPR042099">
    <property type="entry name" value="ANL_N_sf"/>
</dbReference>
<comment type="similarity">
    <text evidence="1">Belongs to the ATP-dependent AMP-binding enzyme family.</text>
</comment>
<dbReference type="Pfam" id="PF00501">
    <property type="entry name" value="AMP-binding"/>
    <property type="match status" value="1"/>
</dbReference>
<dbReference type="SUPFAM" id="SSF56801">
    <property type="entry name" value="Acetyl-CoA synthetase-like"/>
    <property type="match status" value="1"/>
</dbReference>
<evidence type="ECO:0000313" key="6">
    <source>
        <dbReference type="Proteomes" id="UP000696485"/>
    </source>
</evidence>